<feature type="chain" id="PRO_5038953001" evidence="3">
    <location>
        <begin position="30"/>
        <end position="323"/>
    </location>
</feature>
<organism evidence="5 6">
    <name type="scientific">Nocardioides perillae</name>
    <dbReference type="NCBI Taxonomy" id="1119534"/>
    <lineage>
        <taxon>Bacteria</taxon>
        <taxon>Bacillati</taxon>
        <taxon>Actinomycetota</taxon>
        <taxon>Actinomycetes</taxon>
        <taxon>Propionibacteriales</taxon>
        <taxon>Nocardioidaceae</taxon>
        <taxon>Nocardioides</taxon>
    </lineage>
</organism>
<comment type="caution">
    <text evidence="5">The sequence shown here is derived from an EMBL/GenBank/DDBJ whole genome shotgun (WGS) entry which is preliminary data.</text>
</comment>
<sequence>MTTRTPARRLVGVLTTLVALAAAGGAVVAADPTAAPAAAATPSYVALGDSYASGTGTRSYVADGTSCQRSTYAYPSLLAAQRGWSLNFRACSGARVPDVAATQLSALSATTSYVTVSVGGNDAGFADVLTECATPWWAGDCDRAIDQAQAYVRSTLPGSLRNLYAQVRTRAPYAKVVVVGYPRVFMGEDCNAGTWFSPAEQTRLNQTADLLNSVTRQEATARGFTFADPTARFTGHAVCDDVAWLNGLSNPVSESYHPNRPGHASGYLPLVGTALTGSSSALTTTTLQRSVASGDEIAAQQRGYARRDARIEPDPFRAPLAGR</sequence>
<feature type="active site" description="Nucleophile" evidence="1">
    <location>
        <position position="50"/>
    </location>
</feature>
<accession>A0A7Y9RSZ5</accession>
<dbReference type="SUPFAM" id="SSF52266">
    <property type="entry name" value="SGNH hydrolase"/>
    <property type="match status" value="1"/>
</dbReference>
<dbReference type="Proteomes" id="UP000544110">
    <property type="component" value="Unassembled WGS sequence"/>
</dbReference>
<evidence type="ECO:0000259" key="4">
    <source>
        <dbReference type="Pfam" id="PF13472"/>
    </source>
</evidence>
<dbReference type="RefSeq" id="WP_179516804.1">
    <property type="nucleotide sequence ID" value="NZ_JACCAC010000001.1"/>
</dbReference>
<feature type="active site" evidence="1">
    <location>
        <position position="257"/>
    </location>
</feature>
<dbReference type="InterPro" id="IPR037460">
    <property type="entry name" value="SEST-like"/>
</dbReference>
<protein>
    <submittedName>
        <fullName evidence="5">Lysophospholipase L1-like esterase</fullName>
    </submittedName>
</protein>
<dbReference type="InterPro" id="IPR013830">
    <property type="entry name" value="SGNH_hydro"/>
</dbReference>
<evidence type="ECO:0000313" key="6">
    <source>
        <dbReference type="Proteomes" id="UP000544110"/>
    </source>
</evidence>
<dbReference type="PANTHER" id="PTHR37981">
    <property type="entry name" value="LIPASE 2"/>
    <property type="match status" value="1"/>
</dbReference>
<feature type="disulfide bond" evidence="2">
    <location>
        <begin position="190"/>
        <end position="239"/>
    </location>
</feature>
<evidence type="ECO:0000313" key="5">
    <source>
        <dbReference type="EMBL" id="NYG54113.1"/>
    </source>
</evidence>
<reference evidence="5 6" key="1">
    <citation type="submission" date="2020-07" db="EMBL/GenBank/DDBJ databases">
        <title>Sequencing the genomes of 1000 actinobacteria strains.</title>
        <authorList>
            <person name="Klenk H.-P."/>
        </authorList>
    </citation>
    <scope>NUCLEOTIDE SEQUENCE [LARGE SCALE GENOMIC DNA]</scope>
    <source>
        <strain evidence="5 6">DSM 24552</strain>
    </source>
</reference>
<evidence type="ECO:0000256" key="1">
    <source>
        <dbReference type="PIRSR" id="PIRSR637460-1"/>
    </source>
</evidence>
<dbReference type="CDD" id="cd01823">
    <property type="entry name" value="SEST_like"/>
    <property type="match status" value="1"/>
</dbReference>
<feature type="domain" description="SGNH hydrolase-type esterase" evidence="4">
    <location>
        <begin position="46"/>
        <end position="264"/>
    </location>
</feature>
<dbReference type="GO" id="GO:0019433">
    <property type="term" value="P:triglyceride catabolic process"/>
    <property type="evidence" value="ECO:0007669"/>
    <property type="project" value="TreeGrafter"/>
</dbReference>
<dbReference type="GO" id="GO:0004806">
    <property type="term" value="F:triacylglycerol lipase activity"/>
    <property type="evidence" value="ECO:0007669"/>
    <property type="project" value="TreeGrafter"/>
</dbReference>
<dbReference type="Pfam" id="PF13472">
    <property type="entry name" value="Lipase_GDSL_2"/>
    <property type="match status" value="1"/>
</dbReference>
<dbReference type="PANTHER" id="PTHR37981:SF1">
    <property type="entry name" value="SGNH HYDROLASE-TYPE ESTERASE DOMAIN-CONTAINING PROTEIN"/>
    <property type="match status" value="1"/>
</dbReference>
<keyword evidence="3" id="KW-0732">Signal</keyword>
<dbReference type="AlphaFoldDB" id="A0A7Y9RSZ5"/>
<gene>
    <name evidence="5" type="ORF">BJ989_000417</name>
</gene>
<dbReference type="InterPro" id="IPR036514">
    <property type="entry name" value="SGNH_hydro_sf"/>
</dbReference>
<keyword evidence="6" id="KW-1185">Reference proteome</keyword>
<proteinExistence type="predicted"/>
<dbReference type="Gene3D" id="3.40.50.1110">
    <property type="entry name" value="SGNH hydrolase"/>
    <property type="match status" value="1"/>
</dbReference>
<evidence type="ECO:0000256" key="2">
    <source>
        <dbReference type="PIRSR" id="PIRSR637460-2"/>
    </source>
</evidence>
<feature type="disulfide bond" evidence="2">
    <location>
        <begin position="67"/>
        <end position="91"/>
    </location>
</feature>
<keyword evidence="2" id="KW-1015">Disulfide bond</keyword>
<evidence type="ECO:0000256" key="3">
    <source>
        <dbReference type="SAM" id="SignalP"/>
    </source>
</evidence>
<feature type="disulfide bond" evidence="2">
    <location>
        <begin position="132"/>
        <end position="141"/>
    </location>
</feature>
<name>A0A7Y9RSZ5_9ACTN</name>
<dbReference type="EMBL" id="JACCAC010000001">
    <property type="protein sequence ID" value="NYG54113.1"/>
    <property type="molecule type" value="Genomic_DNA"/>
</dbReference>
<feature type="signal peptide" evidence="3">
    <location>
        <begin position="1"/>
        <end position="29"/>
    </location>
</feature>